<dbReference type="PANTHER" id="PTHR12801">
    <property type="entry name" value="RNA EXONUCLEASE REXO1 / RECO3 FAMILY MEMBER-RELATED"/>
    <property type="match status" value="1"/>
</dbReference>
<evidence type="ECO:0000256" key="8">
    <source>
        <dbReference type="SAM" id="MobiDB-lite"/>
    </source>
</evidence>
<dbReference type="GO" id="GO:0004527">
    <property type="term" value="F:exonuclease activity"/>
    <property type="evidence" value="ECO:0007669"/>
    <property type="project" value="UniProtKB-KW"/>
</dbReference>
<dbReference type="GO" id="GO:0003676">
    <property type="term" value="F:nucleic acid binding"/>
    <property type="evidence" value="ECO:0007669"/>
    <property type="project" value="InterPro"/>
</dbReference>
<dbReference type="InterPro" id="IPR012337">
    <property type="entry name" value="RNaseH-like_sf"/>
</dbReference>
<dbReference type="CTD" id="81691"/>
<feature type="coiled-coil region" evidence="7">
    <location>
        <begin position="911"/>
        <end position="942"/>
    </location>
</feature>
<feature type="region of interest" description="Disordered" evidence="8">
    <location>
        <begin position="255"/>
        <end position="281"/>
    </location>
</feature>
<keyword evidence="6" id="KW-0539">Nucleus</keyword>
<dbReference type="SUPFAM" id="SSF53098">
    <property type="entry name" value="Ribonuclease H-like"/>
    <property type="match status" value="1"/>
</dbReference>
<dbReference type="KEGG" id="vde:111251508"/>
<evidence type="ECO:0000256" key="4">
    <source>
        <dbReference type="ARBA" id="ARBA00022801"/>
    </source>
</evidence>
<evidence type="ECO:0000313" key="10">
    <source>
        <dbReference type="EnsemblMetazoa" id="XP_022663881"/>
    </source>
</evidence>
<organism evidence="10 11">
    <name type="scientific">Varroa destructor</name>
    <name type="common">Honeybee mite</name>
    <dbReference type="NCBI Taxonomy" id="109461"/>
    <lineage>
        <taxon>Eukaryota</taxon>
        <taxon>Metazoa</taxon>
        <taxon>Ecdysozoa</taxon>
        <taxon>Arthropoda</taxon>
        <taxon>Chelicerata</taxon>
        <taxon>Arachnida</taxon>
        <taxon>Acari</taxon>
        <taxon>Parasitiformes</taxon>
        <taxon>Mesostigmata</taxon>
        <taxon>Gamasina</taxon>
        <taxon>Dermanyssoidea</taxon>
        <taxon>Varroidae</taxon>
        <taxon>Varroa</taxon>
    </lineage>
</organism>
<dbReference type="InterPro" id="IPR047021">
    <property type="entry name" value="REXO1/3/4-like"/>
</dbReference>
<comment type="subcellular location">
    <subcellularLocation>
        <location evidence="1">Nucleus</location>
    </subcellularLocation>
</comment>
<dbReference type="OrthoDB" id="3996471at2759"/>
<protein>
    <recommendedName>
        <fullName evidence="9">Exonuclease domain-containing protein</fullName>
    </recommendedName>
</protein>
<dbReference type="SMART" id="SM00479">
    <property type="entry name" value="EXOIII"/>
    <property type="match status" value="1"/>
</dbReference>
<dbReference type="GeneID" id="111251508"/>
<evidence type="ECO:0000256" key="1">
    <source>
        <dbReference type="ARBA" id="ARBA00004123"/>
    </source>
</evidence>
<feature type="coiled-coil region" evidence="7">
    <location>
        <begin position="806"/>
        <end position="850"/>
    </location>
</feature>
<feature type="region of interest" description="Disordered" evidence="8">
    <location>
        <begin position="320"/>
        <end position="344"/>
    </location>
</feature>
<evidence type="ECO:0000256" key="3">
    <source>
        <dbReference type="ARBA" id="ARBA00022722"/>
    </source>
</evidence>
<dbReference type="GO" id="GO:0005634">
    <property type="term" value="C:nucleus"/>
    <property type="evidence" value="ECO:0007669"/>
    <property type="project" value="UniProtKB-SubCell"/>
</dbReference>
<comment type="similarity">
    <text evidence="2">Belongs to the REXO1/REXO3 family.</text>
</comment>
<sequence>MSLAKIQRALAETQQRHKHSIKENSKRDGGLVSQDIPQISLSWQRQTSSLSFPFPDPLPLANLGSLLFSLSGFPISKSAETFNVTNLEKTSQVLVVVVENISMTDLSQKPNMLSSFRRIVAENGFSVVLQPSLALAHTTGSDLSQVELSFSKDATIIKTLVSEISGTRKLKPATERNPSFLNTKDVAVDNNVEEHSASDDASNDDVAQDEETNIKRHIKEFALRFSQRHNYNVELQGGQIGRTLLHPKKRHALPYAESKHTNRTNGEVRQNEDLTGDKSLTEEGFPLSKISRPDLKVLLEKLERLNQEHVSLEYKLRKLQSGDSKGGNAKSAAQLQRTREQLDQKQMEFKKAKEEWEQFKQDSGQLTTAENQEKYKGRNDLLQYLNRIIRAPKPKEVNGLIPVGTVLNPGNLDRSKPEMFDRRYLMLSLTDMKLNGFNLEFSSLRKQYAPVTRQSRMFGVDCEMCLTMNMISELTRLTVVDEDGIVLLDELVKPRGRIINYLTQFSGITPEMMQGVTMTREDVVKKLAELLPPDAILVGHSLDSDLKALCITHPYCIDTSICYSVKGGHQKSKLKVLMKTFFGEDIQSAGAAGHSSAEDSFAALRLIILKLQHDISFGDIDMNPSFEWNGINYKEALNEAMNIVSNERRTQTFKNTCLRNPARRPKAFKRDVDPMALIGMTPEENNAYLEKKEELRWLVKERKRQEMAVREIQRAMRSQDDVGYKVFREHQRRLKALKKMKNYSEKARVAVIQKFDKLERQKKDILDQHGDNSERKQSTSAVVLLAKERFITAKINEIENHIKIILPNQKSKLKQLHNKKHRLRDELQQVQKAIIAQEKAQKTSEELQNDSFLFKTENPNKNAIGTENASDIDSNDEIEAMAIDYEISKDAELNLNEADILRMVEEGDRALQIIRKQEEEFRKELERNEATARKAVMEMRIEKKHQDDETLARRLVKGNVNIDEVFIDEAALHRFIKYQLFVQRKNEEFVRKRGYGFGTVALEKLYLNIFSAWKMAEKKSVVVAEEAVANVHYDDVNIIPPKDSSISSTIRTTRRCLSTHDLVVSHLLYDDVHENEDDIDSGLCQVWESVKRGGVVVVILEGSYHFKQIGLGLGMIAIRR</sequence>
<feature type="domain" description="Exonuclease" evidence="9">
    <location>
        <begin position="456"/>
        <end position="616"/>
    </location>
</feature>
<dbReference type="AlphaFoldDB" id="A0A7M7KCX0"/>
<dbReference type="GO" id="GO:0010629">
    <property type="term" value="P:negative regulation of gene expression"/>
    <property type="evidence" value="ECO:0007669"/>
    <property type="project" value="UniProtKB-ARBA"/>
</dbReference>
<feature type="region of interest" description="Disordered" evidence="8">
    <location>
        <begin position="12"/>
        <end position="31"/>
    </location>
</feature>
<dbReference type="CDD" id="cd06145">
    <property type="entry name" value="REX1_like"/>
    <property type="match status" value="1"/>
</dbReference>
<dbReference type="RefSeq" id="XP_022663881.1">
    <property type="nucleotide sequence ID" value="XM_022808146.1"/>
</dbReference>
<reference evidence="10" key="1">
    <citation type="submission" date="2021-01" db="UniProtKB">
        <authorList>
            <consortium name="EnsemblMetazoa"/>
        </authorList>
    </citation>
    <scope>IDENTIFICATION</scope>
</reference>
<dbReference type="InterPro" id="IPR036397">
    <property type="entry name" value="RNaseH_sf"/>
</dbReference>
<accession>A0A7M7KCX0</accession>
<keyword evidence="4" id="KW-0378">Hydrolase</keyword>
<evidence type="ECO:0000256" key="7">
    <source>
        <dbReference type="SAM" id="Coils"/>
    </source>
</evidence>
<dbReference type="Proteomes" id="UP000594260">
    <property type="component" value="Unplaced"/>
</dbReference>
<dbReference type="InterPro" id="IPR034922">
    <property type="entry name" value="REX1-like_exo"/>
</dbReference>
<name>A0A7M7KCX0_VARDE</name>
<keyword evidence="7" id="KW-0175">Coiled coil</keyword>
<evidence type="ECO:0000256" key="6">
    <source>
        <dbReference type="ARBA" id="ARBA00023242"/>
    </source>
</evidence>
<dbReference type="FunFam" id="3.30.420.10:FF:000031">
    <property type="entry name" value="RNA exonuclease 1"/>
    <property type="match status" value="1"/>
</dbReference>
<keyword evidence="3" id="KW-0540">Nuclease</keyword>
<evidence type="ECO:0000259" key="9">
    <source>
        <dbReference type="SMART" id="SM00479"/>
    </source>
</evidence>
<dbReference type="Gene3D" id="3.30.420.10">
    <property type="entry name" value="Ribonuclease H-like superfamily/Ribonuclease H"/>
    <property type="match status" value="1"/>
</dbReference>
<dbReference type="EnsemblMetazoa" id="XM_022808146">
    <property type="protein sequence ID" value="XP_022663881"/>
    <property type="gene ID" value="LOC111251508"/>
</dbReference>
<keyword evidence="5" id="KW-0269">Exonuclease</keyword>
<keyword evidence="11" id="KW-1185">Reference proteome</keyword>
<dbReference type="PANTHER" id="PTHR12801:SF82">
    <property type="entry name" value="RNA EXONUCLEASE 5"/>
    <property type="match status" value="1"/>
</dbReference>
<dbReference type="InParanoid" id="A0A7M7KCX0"/>
<proteinExistence type="inferred from homology"/>
<feature type="compositionally biased region" description="Basic and acidic residues" evidence="8">
    <location>
        <begin position="269"/>
        <end position="281"/>
    </location>
</feature>
<evidence type="ECO:0000313" key="11">
    <source>
        <dbReference type="Proteomes" id="UP000594260"/>
    </source>
</evidence>
<evidence type="ECO:0000256" key="5">
    <source>
        <dbReference type="ARBA" id="ARBA00022839"/>
    </source>
</evidence>
<evidence type="ECO:0000256" key="2">
    <source>
        <dbReference type="ARBA" id="ARBA00006357"/>
    </source>
</evidence>
<dbReference type="InterPro" id="IPR013520">
    <property type="entry name" value="Ribonucl_H"/>
</dbReference>